<name>A0A6C8GSS6_SALET</name>
<dbReference type="AlphaFoldDB" id="A0A6C8GSS6"/>
<organism evidence="2 3">
    <name type="scientific">Salmonella enterica subsp. enterica serovar Adelaide str. A4-669</name>
    <dbReference type="NCBI Taxonomy" id="913063"/>
    <lineage>
        <taxon>Bacteria</taxon>
        <taxon>Pseudomonadati</taxon>
        <taxon>Pseudomonadota</taxon>
        <taxon>Gammaproteobacteria</taxon>
        <taxon>Enterobacterales</taxon>
        <taxon>Enterobacteriaceae</taxon>
        <taxon>Salmonella</taxon>
    </lineage>
</organism>
<sequence>ARALLVTCITGIGTAFKFKNLMEKSQLTDFDINIIACEYTRLKNSRMAASLLNQYEVIAVVGTIDPQLAGVPWVGIEELLGEQGYAHLSQLLSGYLNDKQIALINKNMVREFSLHNVVNSLTILNANKTIGHIETIIAEWQNTLGFSFNNNLIISLYVHLSCMIERLVMRNEITHYKNMTEFNERHGEFIAMVNHSFQRLKILYNVALPVAEIGYIHDIFELRIEDFRW</sequence>
<dbReference type="InterPro" id="IPR011608">
    <property type="entry name" value="PRD"/>
</dbReference>
<dbReference type="Gene3D" id="1.10.1790.10">
    <property type="entry name" value="PRD domain"/>
    <property type="match status" value="1"/>
</dbReference>
<dbReference type="GO" id="GO:0006355">
    <property type="term" value="P:regulation of DNA-templated transcription"/>
    <property type="evidence" value="ECO:0007669"/>
    <property type="project" value="InterPro"/>
</dbReference>
<evidence type="ECO:0000313" key="2">
    <source>
        <dbReference type="EMBL" id="EHC40107.1"/>
    </source>
</evidence>
<evidence type="ECO:0000313" key="3">
    <source>
        <dbReference type="Proteomes" id="UP000004906"/>
    </source>
</evidence>
<dbReference type="InterPro" id="IPR036634">
    <property type="entry name" value="PRD_sf"/>
</dbReference>
<dbReference type="Pfam" id="PF00874">
    <property type="entry name" value="PRD"/>
    <property type="match status" value="1"/>
</dbReference>
<dbReference type="PROSITE" id="PS51372">
    <property type="entry name" value="PRD_2"/>
    <property type="match status" value="1"/>
</dbReference>
<comment type="caution">
    <text evidence="2">The sequence shown here is derived from an EMBL/GenBank/DDBJ whole genome shotgun (WGS) entry which is preliminary data.</text>
</comment>
<proteinExistence type="predicted"/>
<reference evidence="2 3" key="1">
    <citation type="journal article" date="2011" name="BMC Genomics">
        <title>Genome sequencing reveals diversification of virulence factor content and possible host adaptation in distinct subpopulations of Salmonella enterica.</title>
        <authorList>
            <person name="den Bakker H.C."/>
            <person name="Moreno Switt A.I."/>
            <person name="Govoni G."/>
            <person name="Cummings C.A."/>
            <person name="Ranieri M.L."/>
            <person name="Degoricija L."/>
            <person name="Hoelzer K."/>
            <person name="Rodriguez-Rivera L.D."/>
            <person name="Brown S."/>
            <person name="Bolchacova E."/>
            <person name="Furtado M.R."/>
            <person name="Wiedmann M."/>
        </authorList>
    </citation>
    <scope>NUCLEOTIDE SEQUENCE [LARGE SCALE GENOMIC DNA]</scope>
    <source>
        <strain evidence="2 3">A4-669</strain>
    </source>
</reference>
<accession>A0A6C8GSS6</accession>
<dbReference type="EMBL" id="AFCI01000342">
    <property type="protein sequence ID" value="EHC40107.1"/>
    <property type="molecule type" value="Genomic_DNA"/>
</dbReference>
<protein>
    <submittedName>
        <fullName evidence="2">NtrC family Transcriptional regulator</fullName>
    </submittedName>
</protein>
<evidence type="ECO:0000259" key="1">
    <source>
        <dbReference type="PROSITE" id="PS51372"/>
    </source>
</evidence>
<feature type="non-terminal residue" evidence="2">
    <location>
        <position position="1"/>
    </location>
</feature>
<gene>
    <name evidence="2" type="ORF">LTSEADE_0968</name>
</gene>
<feature type="domain" description="PRD" evidence="1">
    <location>
        <begin position="124"/>
        <end position="229"/>
    </location>
</feature>
<dbReference type="Proteomes" id="UP000004906">
    <property type="component" value="Unassembled WGS sequence"/>
</dbReference>
<dbReference type="SUPFAM" id="SSF63520">
    <property type="entry name" value="PTS-regulatory domain, PRD"/>
    <property type="match status" value="1"/>
</dbReference>